<sequence>MNKFILSFFLHQFRRLPVFLGWYFASHTCLPAPLDEPAGLEVRREALLTRKLPRQTCVGRRAFFTTTPADDRNCQKLLVLWDRISDHSRGRGCLPASEARPGKTRQDKTRLLVSQLPQPAMHMCRCGRLGRDPEYSVPV</sequence>
<dbReference type="AlphaFoldDB" id="A0A9W4UJ42"/>
<dbReference type="Proteomes" id="UP001152607">
    <property type="component" value="Unassembled WGS sequence"/>
</dbReference>
<keyword evidence="2" id="KW-1185">Reference proteome</keyword>
<evidence type="ECO:0000313" key="2">
    <source>
        <dbReference type="Proteomes" id="UP001152607"/>
    </source>
</evidence>
<protein>
    <submittedName>
        <fullName evidence="1">Uncharacterized protein</fullName>
    </submittedName>
</protein>
<dbReference type="EMBL" id="CAOQHR010000007">
    <property type="protein sequence ID" value="CAI6337553.1"/>
    <property type="molecule type" value="Genomic_DNA"/>
</dbReference>
<gene>
    <name evidence="1" type="ORF">PDIGIT_LOCUS10666</name>
</gene>
<accession>A0A9W4UJ42</accession>
<evidence type="ECO:0000313" key="1">
    <source>
        <dbReference type="EMBL" id="CAI6337553.1"/>
    </source>
</evidence>
<organism evidence="1 2">
    <name type="scientific">Periconia digitata</name>
    <dbReference type="NCBI Taxonomy" id="1303443"/>
    <lineage>
        <taxon>Eukaryota</taxon>
        <taxon>Fungi</taxon>
        <taxon>Dikarya</taxon>
        <taxon>Ascomycota</taxon>
        <taxon>Pezizomycotina</taxon>
        <taxon>Dothideomycetes</taxon>
        <taxon>Pleosporomycetidae</taxon>
        <taxon>Pleosporales</taxon>
        <taxon>Massarineae</taxon>
        <taxon>Periconiaceae</taxon>
        <taxon>Periconia</taxon>
    </lineage>
</organism>
<comment type="caution">
    <text evidence="1">The sequence shown here is derived from an EMBL/GenBank/DDBJ whole genome shotgun (WGS) entry which is preliminary data.</text>
</comment>
<proteinExistence type="predicted"/>
<reference evidence="1" key="1">
    <citation type="submission" date="2023-01" db="EMBL/GenBank/DDBJ databases">
        <authorList>
            <person name="Van Ghelder C."/>
            <person name="Rancurel C."/>
        </authorList>
    </citation>
    <scope>NUCLEOTIDE SEQUENCE</scope>
    <source>
        <strain evidence="1">CNCM I-4278</strain>
    </source>
</reference>
<name>A0A9W4UJ42_9PLEO</name>